<reference evidence="2 3" key="1">
    <citation type="submission" date="2023-09" db="EMBL/GenBank/DDBJ databases">
        <authorList>
            <person name="Wang M."/>
        </authorList>
    </citation>
    <scope>NUCLEOTIDE SEQUENCE [LARGE SCALE GENOMIC DNA]</scope>
    <source>
        <strain evidence="2">GT-2023</strain>
        <tissue evidence="2">Liver</tissue>
    </source>
</reference>
<evidence type="ECO:0000313" key="3">
    <source>
        <dbReference type="Proteomes" id="UP001558613"/>
    </source>
</evidence>
<feature type="compositionally biased region" description="Polar residues" evidence="1">
    <location>
        <begin position="46"/>
        <end position="67"/>
    </location>
</feature>
<gene>
    <name evidence="2" type="ORF">QQF64_020618</name>
</gene>
<accession>A0ABR3L9Y3</accession>
<evidence type="ECO:0000313" key="2">
    <source>
        <dbReference type="EMBL" id="KAL1249613.1"/>
    </source>
</evidence>
<feature type="region of interest" description="Disordered" evidence="1">
    <location>
        <begin position="1"/>
        <end position="74"/>
    </location>
</feature>
<organism evidence="2 3">
    <name type="scientific">Cirrhinus molitorella</name>
    <name type="common">mud carp</name>
    <dbReference type="NCBI Taxonomy" id="172907"/>
    <lineage>
        <taxon>Eukaryota</taxon>
        <taxon>Metazoa</taxon>
        <taxon>Chordata</taxon>
        <taxon>Craniata</taxon>
        <taxon>Vertebrata</taxon>
        <taxon>Euteleostomi</taxon>
        <taxon>Actinopterygii</taxon>
        <taxon>Neopterygii</taxon>
        <taxon>Teleostei</taxon>
        <taxon>Ostariophysi</taxon>
        <taxon>Cypriniformes</taxon>
        <taxon>Cyprinidae</taxon>
        <taxon>Labeoninae</taxon>
        <taxon>Labeonini</taxon>
        <taxon>Cirrhinus</taxon>
    </lineage>
</organism>
<feature type="compositionally biased region" description="Polar residues" evidence="1">
    <location>
        <begin position="1"/>
        <end position="38"/>
    </location>
</feature>
<protein>
    <submittedName>
        <fullName evidence="2">Uncharacterized protein</fullName>
    </submittedName>
</protein>
<keyword evidence="3" id="KW-1185">Reference proteome</keyword>
<evidence type="ECO:0000256" key="1">
    <source>
        <dbReference type="SAM" id="MobiDB-lite"/>
    </source>
</evidence>
<dbReference type="EMBL" id="JAYMGO010000023">
    <property type="protein sequence ID" value="KAL1249613.1"/>
    <property type="molecule type" value="Genomic_DNA"/>
</dbReference>
<name>A0ABR3L9Y3_9TELE</name>
<dbReference type="Proteomes" id="UP001558613">
    <property type="component" value="Unassembled WGS sequence"/>
</dbReference>
<proteinExistence type="predicted"/>
<sequence>MASKTTLSQESKTKTSKSCVSMKSGQSVDEPTNFSSGDSPAVMSKSKPSCVSMKSDQSVDEPTNFKSGDSAVLR</sequence>
<comment type="caution">
    <text evidence="2">The sequence shown here is derived from an EMBL/GenBank/DDBJ whole genome shotgun (WGS) entry which is preliminary data.</text>
</comment>